<dbReference type="InterPro" id="IPR016181">
    <property type="entry name" value="Acyl_CoA_acyltransferase"/>
</dbReference>
<proteinExistence type="predicted"/>
<evidence type="ECO:0000313" key="2">
    <source>
        <dbReference type="EMBL" id="NYE69927.1"/>
    </source>
</evidence>
<dbReference type="Pfam" id="PF13302">
    <property type="entry name" value="Acetyltransf_3"/>
    <property type="match status" value="1"/>
</dbReference>
<dbReference type="InterPro" id="IPR051908">
    <property type="entry name" value="Ribosomal_N-acetyltransferase"/>
</dbReference>
<dbReference type="CDD" id="cd04301">
    <property type="entry name" value="NAT_SF"/>
    <property type="match status" value="1"/>
</dbReference>
<dbReference type="Proteomes" id="UP000569914">
    <property type="component" value="Unassembled WGS sequence"/>
</dbReference>
<dbReference type="PROSITE" id="PS51186">
    <property type="entry name" value="GNAT"/>
    <property type="match status" value="1"/>
</dbReference>
<dbReference type="GO" id="GO:1990189">
    <property type="term" value="F:protein N-terminal-serine acetyltransferase activity"/>
    <property type="evidence" value="ECO:0007669"/>
    <property type="project" value="TreeGrafter"/>
</dbReference>
<dbReference type="RefSeq" id="WP_179749027.1">
    <property type="nucleotide sequence ID" value="NZ_JACCBU010000001.1"/>
</dbReference>
<reference evidence="2 3" key="1">
    <citation type="submission" date="2020-07" db="EMBL/GenBank/DDBJ databases">
        <title>Sequencing the genomes of 1000 actinobacteria strains.</title>
        <authorList>
            <person name="Klenk H.-P."/>
        </authorList>
    </citation>
    <scope>NUCLEOTIDE SEQUENCE [LARGE SCALE GENOMIC DNA]</scope>
    <source>
        <strain evidence="2 3">DSM 22083</strain>
    </source>
</reference>
<organism evidence="2 3">
    <name type="scientific">Microlunatus parietis</name>
    <dbReference type="NCBI Taxonomy" id="682979"/>
    <lineage>
        <taxon>Bacteria</taxon>
        <taxon>Bacillati</taxon>
        <taxon>Actinomycetota</taxon>
        <taxon>Actinomycetes</taxon>
        <taxon>Propionibacteriales</taxon>
        <taxon>Propionibacteriaceae</taxon>
        <taxon>Microlunatus</taxon>
    </lineage>
</organism>
<dbReference type="GO" id="GO:0005737">
    <property type="term" value="C:cytoplasm"/>
    <property type="evidence" value="ECO:0007669"/>
    <property type="project" value="TreeGrafter"/>
</dbReference>
<gene>
    <name evidence="2" type="ORF">BKA15_001256</name>
</gene>
<name>A0A7Y9I4B4_9ACTN</name>
<dbReference type="GO" id="GO:0008999">
    <property type="term" value="F:protein-N-terminal-alanine acetyltransferase activity"/>
    <property type="evidence" value="ECO:0007669"/>
    <property type="project" value="TreeGrafter"/>
</dbReference>
<evidence type="ECO:0000259" key="1">
    <source>
        <dbReference type="PROSITE" id="PS51186"/>
    </source>
</evidence>
<evidence type="ECO:0000313" key="3">
    <source>
        <dbReference type="Proteomes" id="UP000569914"/>
    </source>
</evidence>
<comment type="caution">
    <text evidence="2">The sequence shown here is derived from an EMBL/GenBank/DDBJ whole genome shotgun (WGS) entry which is preliminary data.</text>
</comment>
<dbReference type="InterPro" id="IPR000182">
    <property type="entry name" value="GNAT_dom"/>
</dbReference>
<protein>
    <submittedName>
        <fullName evidence="2">RimJ/RimL family protein N-acetyltransferase</fullName>
    </submittedName>
</protein>
<dbReference type="AlphaFoldDB" id="A0A7Y9I4B4"/>
<dbReference type="PANTHER" id="PTHR43441:SF2">
    <property type="entry name" value="FAMILY ACETYLTRANSFERASE, PUTATIVE (AFU_ORTHOLOGUE AFUA_7G00850)-RELATED"/>
    <property type="match status" value="1"/>
</dbReference>
<keyword evidence="3" id="KW-1185">Reference proteome</keyword>
<dbReference type="SUPFAM" id="SSF55729">
    <property type="entry name" value="Acyl-CoA N-acyltransferases (Nat)"/>
    <property type="match status" value="1"/>
</dbReference>
<sequence length="166" mass="18582">MTEEVKLRPIGETDLPFLQQLISDPADAGSFMWQGFRDPREWRSRWQAGSLIGDAGGTVLIVSGGDPVGCISWDRHQWFGRHCWSLGIELARAARGRGIGTQAHRLLVDYLFAQTVLHRIEAYTESDNIAERRALEKAGFSLEGTLRGVAFRGGHWRDGVLYGLCR</sequence>
<dbReference type="Gene3D" id="3.40.630.30">
    <property type="match status" value="1"/>
</dbReference>
<feature type="domain" description="N-acetyltransferase" evidence="1">
    <location>
        <begin position="5"/>
        <end position="163"/>
    </location>
</feature>
<keyword evidence="2" id="KW-0808">Transferase</keyword>
<accession>A0A7Y9I4B4</accession>
<dbReference type="PANTHER" id="PTHR43441">
    <property type="entry name" value="RIBOSOMAL-PROTEIN-SERINE ACETYLTRANSFERASE"/>
    <property type="match status" value="1"/>
</dbReference>
<dbReference type="EMBL" id="JACCBU010000001">
    <property type="protein sequence ID" value="NYE69927.1"/>
    <property type="molecule type" value="Genomic_DNA"/>
</dbReference>